<evidence type="ECO:0000256" key="8">
    <source>
        <dbReference type="SAM" id="Phobius"/>
    </source>
</evidence>
<accession>A0A1M6QKY7</accession>
<gene>
    <name evidence="10" type="ORF">SAMN02745248_02034</name>
</gene>
<dbReference type="Proteomes" id="UP000183952">
    <property type="component" value="Unassembled WGS sequence"/>
</dbReference>
<evidence type="ECO:0000256" key="1">
    <source>
        <dbReference type="ARBA" id="ARBA00000085"/>
    </source>
</evidence>
<keyword evidence="4" id="KW-0597">Phosphoprotein</keyword>
<dbReference type="InterPro" id="IPR003594">
    <property type="entry name" value="HATPase_dom"/>
</dbReference>
<dbReference type="PANTHER" id="PTHR45453">
    <property type="entry name" value="PHOSPHATE REGULON SENSOR PROTEIN PHOR"/>
    <property type="match status" value="1"/>
</dbReference>
<evidence type="ECO:0000313" key="10">
    <source>
        <dbReference type="EMBL" id="SHK20713.1"/>
    </source>
</evidence>
<dbReference type="RefSeq" id="WP_084672207.1">
    <property type="nucleotide sequence ID" value="NZ_FRAD01000017.1"/>
</dbReference>
<dbReference type="SUPFAM" id="SSF55874">
    <property type="entry name" value="ATPase domain of HSP90 chaperone/DNA topoisomerase II/histidine kinase"/>
    <property type="match status" value="1"/>
</dbReference>
<dbReference type="STRING" id="1121331.SAMN02745248_02034"/>
<keyword evidence="8" id="KW-0472">Membrane</keyword>
<organism evidence="10 11">
    <name type="scientific">Hathewaya proteolytica DSM 3090</name>
    <dbReference type="NCBI Taxonomy" id="1121331"/>
    <lineage>
        <taxon>Bacteria</taxon>
        <taxon>Bacillati</taxon>
        <taxon>Bacillota</taxon>
        <taxon>Clostridia</taxon>
        <taxon>Eubacteriales</taxon>
        <taxon>Clostridiaceae</taxon>
        <taxon>Hathewaya</taxon>
    </lineage>
</organism>
<keyword evidence="6 10" id="KW-0418">Kinase</keyword>
<keyword evidence="7" id="KW-0902">Two-component regulatory system</keyword>
<evidence type="ECO:0000256" key="7">
    <source>
        <dbReference type="ARBA" id="ARBA00023012"/>
    </source>
</evidence>
<dbReference type="EMBL" id="FRAD01000017">
    <property type="protein sequence ID" value="SHK20713.1"/>
    <property type="molecule type" value="Genomic_DNA"/>
</dbReference>
<dbReference type="GO" id="GO:0000155">
    <property type="term" value="F:phosphorelay sensor kinase activity"/>
    <property type="evidence" value="ECO:0007669"/>
    <property type="project" value="TreeGrafter"/>
</dbReference>
<reference evidence="10 11" key="1">
    <citation type="submission" date="2016-11" db="EMBL/GenBank/DDBJ databases">
        <authorList>
            <person name="Jaros S."/>
            <person name="Januszkiewicz K."/>
            <person name="Wedrychowicz H."/>
        </authorList>
    </citation>
    <scope>NUCLEOTIDE SEQUENCE [LARGE SCALE GENOMIC DNA]</scope>
    <source>
        <strain evidence="10 11">DSM 3090</strain>
    </source>
</reference>
<dbReference type="InterPro" id="IPR004358">
    <property type="entry name" value="Sig_transdc_His_kin-like_C"/>
</dbReference>
<evidence type="ECO:0000256" key="2">
    <source>
        <dbReference type="ARBA" id="ARBA00004370"/>
    </source>
</evidence>
<evidence type="ECO:0000259" key="9">
    <source>
        <dbReference type="PROSITE" id="PS50109"/>
    </source>
</evidence>
<dbReference type="SMART" id="SM00387">
    <property type="entry name" value="HATPase_c"/>
    <property type="match status" value="1"/>
</dbReference>
<feature type="transmembrane region" description="Helical" evidence="8">
    <location>
        <begin position="104"/>
        <end position="124"/>
    </location>
</feature>
<evidence type="ECO:0000313" key="11">
    <source>
        <dbReference type="Proteomes" id="UP000183952"/>
    </source>
</evidence>
<dbReference type="Gene3D" id="3.30.565.10">
    <property type="entry name" value="Histidine kinase-like ATPase, C-terminal domain"/>
    <property type="match status" value="1"/>
</dbReference>
<protein>
    <recommendedName>
        <fullName evidence="3">histidine kinase</fullName>
        <ecNumber evidence="3">2.7.13.3</ecNumber>
    </recommendedName>
</protein>
<dbReference type="GO" id="GO:0016036">
    <property type="term" value="P:cellular response to phosphate starvation"/>
    <property type="evidence" value="ECO:0007669"/>
    <property type="project" value="TreeGrafter"/>
</dbReference>
<dbReference type="InterPro" id="IPR050351">
    <property type="entry name" value="BphY/WalK/GraS-like"/>
</dbReference>
<dbReference type="Pfam" id="PF02518">
    <property type="entry name" value="HATPase_c"/>
    <property type="match status" value="1"/>
</dbReference>
<keyword evidence="8" id="KW-0812">Transmembrane</keyword>
<comment type="subcellular location">
    <subcellularLocation>
        <location evidence="2">Membrane</location>
    </subcellularLocation>
</comment>
<evidence type="ECO:0000256" key="4">
    <source>
        <dbReference type="ARBA" id="ARBA00022553"/>
    </source>
</evidence>
<dbReference type="PRINTS" id="PR00344">
    <property type="entry name" value="BCTRLSENSOR"/>
</dbReference>
<dbReference type="GO" id="GO:0004721">
    <property type="term" value="F:phosphoprotein phosphatase activity"/>
    <property type="evidence" value="ECO:0007669"/>
    <property type="project" value="TreeGrafter"/>
</dbReference>
<keyword evidence="11" id="KW-1185">Reference proteome</keyword>
<dbReference type="AlphaFoldDB" id="A0A1M6QKY7"/>
<dbReference type="InterPro" id="IPR036890">
    <property type="entry name" value="HATPase_C_sf"/>
</dbReference>
<proteinExistence type="predicted"/>
<feature type="transmembrane region" description="Helical" evidence="8">
    <location>
        <begin position="60"/>
        <end position="84"/>
    </location>
</feature>
<dbReference type="CDD" id="cd00075">
    <property type="entry name" value="HATPase"/>
    <property type="match status" value="1"/>
</dbReference>
<feature type="transmembrane region" description="Helical" evidence="8">
    <location>
        <begin position="136"/>
        <end position="155"/>
    </location>
</feature>
<evidence type="ECO:0000256" key="6">
    <source>
        <dbReference type="ARBA" id="ARBA00022777"/>
    </source>
</evidence>
<dbReference type="OrthoDB" id="1791938at2"/>
<comment type="catalytic activity">
    <reaction evidence="1">
        <text>ATP + protein L-histidine = ADP + protein N-phospho-L-histidine.</text>
        <dbReference type="EC" id="2.7.13.3"/>
    </reaction>
</comment>
<sequence length="441" mass="51350">MMEIDKFRKGGVTISFKLKVTEWKKSSWFIAINIALLSQVYLQTNMFNLRISMGIVMLPVYYYMMSHINFIYTGLLSSLCVYSMRIMTYTSFNGFNMKNLYNGVYTFFPEIFFYVVYFCAFGFLTAKLNHRRKKNVLLYLCLICDFTANLSEMLIRSFINNSSINLQGILGIAVFALLRSLLIWAIINIMDRYSLLISRREHEVRYKKLLDTTSRLKTELYWMEKSMADIEQVMGNAYDLYNNISDDDVIKGEVLSIAKDIHEIKKQNMLVLRGLEETLEDRQEENGMSMEDIFDILNSSMKKYMTNTEKNVNLKFRTTVNFNTKRHYYIMSILRNLIMNAMDASREQGYIYICEEQEGSCCKLTIKDNGDGISTENMKYIFSPGFSTKINYDTGSVNRGLGLSIVKEIVENKLGGHMKVESRINEFTIFTIYIPLSNLTE</sequence>
<evidence type="ECO:0000256" key="5">
    <source>
        <dbReference type="ARBA" id="ARBA00022679"/>
    </source>
</evidence>
<evidence type="ECO:0000256" key="3">
    <source>
        <dbReference type="ARBA" id="ARBA00012438"/>
    </source>
</evidence>
<dbReference type="GO" id="GO:0005886">
    <property type="term" value="C:plasma membrane"/>
    <property type="evidence" value="ECO:0007669"/>
    <property type="project" value="TreeGrafter"/>
</dbReference>
<name>A0A1M6QKY7_9CLOT</name>
<keyword evidence="8" id="KW-1133">Transmembrane helix</keyword>
<dbReference type="EC" id="2.7.13.3" evidence="3"/>
<keyword evidence="5" id="KW-0808">Transferase</keyword>
<feature type="transmembrane region" description="Helical" evidence="8">
    <location>
        <begin position="167"/>
        <end position="190"/>
    </location>
</feature>
<dbReference type="InterPro" id="IPR005467">
    <property type="entry name" value="His_kinase_dom"/>
</dbReference>
<dbReference type="PROSITE" id="PS50109">
    <property type="entry name" value="HIS_KIN"/>
    <property type="match status" value="1"/>
</dbReference>
<dbReference type="PANTHER" id="PTHR45453:SF1">
    <property type="entry name" value="PHOSPHATE REGULON SENSOR PROTEIN PHOR"/>
    <property type="match status" value="1"/>
</dbReference>
<feature type="transmembrane region" description="Helical" evidence="8">
    <location>
        <begin position="28"/>
        <end position="48"/>
    </location>
</feature>
<feature type="domain" description="Histidine kinase" evidence="9">
    <location>
        <begin position="330"/>
        <end position="438"/>
    </location>
</feature>